<dbReference type="Gene3D" id="3.40.50.1970">
    <property type="match status" value="1"/>
</dbReference>
<dbReference type="PANTHER" id="PTHR11496:SF83">
    <property type="entry name" value="HYDROXYACID-OXOACID TRANSHYDROGENASE, MITOCHONDRIAL"/>
    <property type="match status" value="1"/>
</dbReference>
<dbReference type="CDD" id="cd08178">
    <property type="entry name" value="AAD_C"/>
    <property type="match status" value="1"/>
</dbReference>
<accession>A0A1Y2FBC3</accession>
<dbReference type="GO" id="GO:0004022">
    <property type="term" value="F:alcohol dehydrogenase (NAD+) activity"/>
    <property type="evidence" value="ECO:0007669"/>
    <property type="project" value="InterPro"/>
</dbReference>
<keyword evidence="1" id="KW-0560">Oxidoreductase</keyword>
<dbReference type="InterPro" id="IPR039697">
    <property type="entry name" value="Alcohol_dehydrogenase_Fe"/>
</dbReference>
<feature type="domain" description="Fe-containing alcohol dehydrogenase-like C-terminal" evidence="3">
    <location>
        <begin position="199"/>
        <end position="402"/>
    </location>
</feature>
<proteinExistence type="predicted"/>
<dbReference type="GO" id="GO:0046872">
    <property type="term" value="F:metal ion binding"/>
    <property type="evidence" value="ECO:0007669"/>
    <property type="project" value="InterPro"/>
</dbReference>
<dbReference type="InterPro" id="IPR001670">
    <property type="entry name" value="ADH_Fe/GldA"/>
</dbReference>
<sequence length="403" mass="43931">MSMLWFRVPESVYFKRAIVNEALTDLKGICKRAMIITDRDLTWLGVAHRVKKICEANGFTTSVFDQVVKNPSINDLQNGLGEAKIFKPDMIIALGGGTAMNYAKLVRIFYENPEITADQLVGSFDTIRDRLHRNLIRGDIIKSLICIPTTSCTGDEVTPFARLTLDNGNIELISTYTLTPNMAIVDPEMSMGMPKDVAVHSALNALSMAIESIVSVHSNDYTLPYAQQAAVAIISTFKNSIIDNAFDMDGRALMHNAATLAGMASGNSFLGISHSLAHFVYSRFHNVHPGVANAIVLPKVIKFNAEKSDIAKKAYAVLADKVAVSLNEDIYEKSDDEKVNYLIAQVNNIIALGEVPTQFTDAGIDAAEFKSAIDDIAAKALADQGTACNPVKPTLDDLKKMLL</sequence>
<name>A0A1Y2FBC3_9FUNG</name>
<dbReference type="Pfam" id="PF25137">
    <property type="entry name" value="ADH_Fe_C"/>
    <property type="match status" value="1"/>
</dbReference>
<reference evidence="4 5" key="1">
    <citation type="submission" date="2016-08" db="EMBL/GenBank/DDBJ databases">
        <title>A Parts List for Fungal Cellulosomes Revealed by Comparative Genomics.</title>
        <authorList>
            <consortium name="DOE Joint Genome Institute"/>
            <person name="Haitjema C.H."/>
            <person name="Gilmore S.P."/>
            <person name="Henske J.K."/>
            <person name="Solomon K.V."/>
            <person name="De Groot R."/>
            <person name="Kuo A."/>
            <person name="Mondo S.J."/>
            <person name="Salamov A.A."/>
            <person name="Labutti K."/>
            <person name="Zhao Z."/>
            <person name="Chiniquy J."/>
            <person name="Barry K."/>
            <person name="Brewer H.M."/>
            <person name="Purvine S.O."/>
            <person name="Wright A.T."/>
            <person name="Boxma B."/>
            <person name="Van Alen T."/>
            <person name="Hackstein J.H."/>
            <person name="Baker S.E."/>
            <person name="Grigoriev I.V."/>
            <person name="O'Malley M.A."/>
        </authorList>
    </citation>
    <scope>NUCLEOTIDE SEQUENCE [LARGE SCALE GENOMIC DNA]</scope>
    <source>
        <strain evidence="4 5">G1</strain>
    </source>
</reference>
<keyword evidence="5" id="KW-1185">Reference proteome</keyword>
<feature type="domain" description="Alcohol dehydrogenase iron-type/glycerol dehydrogenase GldA" evidence="2">
    <location>
        <begin position="9"/>
        <end position="187"/>
    </location>
</feature>
<dbReference type="Proteomes" id="UP000193920">
    <property type="component" value="Unassembled WGS sequence"/>
</dbReference>
<evidence type="ECO:0000259" key="3">
    <source>
        <dbReference type="Pfam" id="PF25137"/>
    </source>
</evidence>
<dbReference type="AlphaFoldDB" id="A0A1Y2FBC3"/>
<dbReference type="EMBL" id="MCOG01000011">
    <property type="protein sequence ID" value="ORY81191.1"/>
    <property type="molecule type" value="Genomic_DNA"/>
</dbReference>
<dbReference type="InterPro" id="IPR034789">
    <property type="entry name" value="AAD_C"/>
</dbReference>
<dbReference type="SUPFAM" id="SSF56796">
    <property type="entry name" value="Dehydroquinate synthase-like"/>
    <property type="match status" value="1"/>
</dbReference>
<evidence type="ECO:0000259" key="2">
    <source>
        <dbReference type="Pfam" id="PF00465"/>
    </source>
</evidence>
<dbReference type="Gene3D" id="1.20.1090.10">
    <property type="entry name" value="Dehydroquinate synthase-like - alpha domain"/>
    <property type="match status" value="1"/>
</dbReference>
<evidence type="ECO:0000313" key="5">
    <source>
        <dbReference type="Proteomes" id="UP000193920"/>
    </source>
</evidence>
<protein>
    <submittedName>
        <fullName evidence="4">Dehydroquinate synthase-like protein</fullName>
    </submittedName>
</protein>
<dbReference type="OrthoDB" id="339764at2759"/>
<dbReference type="GO" id="GO:0005739">
    <property type="term" value="C:mitochondrion"/>
    <property type="evidence" value="ECO:0007669"/>
    <property type="project" value="TreeGrafter"/>
</dbReference>
<dbReference type="InterPro" id="IPR056798">
    <property type="entry name" value="ADH_Fe_C"/>
</dbReference>
<comment type="caution">
    <text evidence="4">The sequence shown here is derived from an EMBL/GenBank/DDBJ whole genome shotgun (WGS) entry which is preliminary data.</text>
</comment>
<gene>
    <name evidence="4" type="ORF">LY90DRAFT_17907</name>
</gene>
<evidence type="ECO:0000256" key="1">
    <source>
        <dbReference type="ARBA" id="ARBA00023002"/>
    </source>
</evidence>
<dbReference type="Pfam" id="PF00465">
    <property type="entry name" value="Fe-ADH"/>
    <property type="match status" value="1"/>
</dbReference>
<dbReference type="STRING" id="1754190.A0A1Y2FBC3"/>
<dbReference type="PANTHER" id="PTHR11496">
    <property type="entry name" value="ALCOHOL DEHYDROGENASE"/>
    <property type="match status" value="1"/>
</dbReference>
<evidence type="ECO:0000313" key="4">
    <source>
        <dbReference type="EMBL" id="ORY81191.1"/>
    </source>
</evidence>
<organism evidence="4 5">
    <name type="scientific">Neocallimastix californiae</name>
    <dbReference type="NCBI Taxonomy" id="1754190"/>
    <lineage>
        <taxon>Eukaryota</taxon>
        <taxon>Fungi</taxon>
        <taxon>Fungi incertae sedis</taxon>
        <taxon>Chytridiomycota</taxon>
        <taxon>Chytridiomycota incertae sedis</taxon>
        <taxon>Neocallimastigomycetes</taxon>
        <taxon>Neocallimastigales</taxon>
        <taxon>Neocallimastigaceae</taxon>
        <taxon>Neocallimastix</taxon>
    </lineage>
</organism>